<name>A0A1X0RBS4_RHIZD</name>
<dbReference type="EMBL" id="KV921876">
    <property type="protein sequence ID" value="ORE09444.1"/>
    <property type="molecule type" value="Genomic_DNA"/>
</dbReference>
<dbReference type="Proteomes" id="UP000242414">
    <property type="component" value="Unassembled WGS sequence"/>
</dbReference>
<protein>
    <submittedName>
        <fullName evidence="1">Uncharacterized protein</fullName>
    </submittedName>
</protein>
<evidence type="ECO:0000313" key="1">
    <source>
        <dbReference type="EMBL" id="ORE09444.1"/>
    </source>
</evidence>
<reference evidence="1" key="1">
    <citation type="journal article" date="2016" name="Proc. Natl. Acad. Sci. U.S.A.">
        <title>Lipid metabolic changes in an early divergent fungus govern the establishment of a mutualistic symbiosis with endobacteria.</title>
        <authorList>
            <person name="Lastovetsky O.A."/>
            <person name="Gaspar M.L."/>
            <person name="Mondo S.J."/>
            <person name="LaButti K.M."/>
            <person name="Sandor L."/>
            <person name="Grigoriev I.V."/>
            <person name="Henry S.A."/>
            <person name="Pawlowska T.E."/>
        </authorList>
    </citation>
    <scope>NUCLEOTIDE SEQUENCE [LARGE SCALE GENOMIC DNA]</scope>
    <source>
        <strain evidence="1">ATCC 52814</strain>
    </source>
</reference>
<sequence length="113" mass="12858">MRSTYGLTGDLIYQELSCKIDNQMNMQTQKGAQKILQKKRRQEKIINGIIQFDDDSASDDDNDLVTKLDVVNSLEVQEAEADGVLFVTVVVAVVVVIRDRKYDGALCFFYFKE</sequence>
<organism evidence="1">
    <name type="scientific">Rhizopus microsporus var. microsporus</name>
    <dbReference type="NCBI Taxonomy" id="86635"/>
    <lineage>
        <taxon>Eukaryota</taxon>
        <taxon>Fungi</taxon>
        <taxon>Fungi incertae sedis</taxon>
        <taxon>Mucoromycota</taxon>
        <taxon>Mucoromycotina</taxon>
        <taxon>Mucoromycetes</taxon>
        <taxon>Mucorales</taxon>
        <taxon>Mucorineae</taxon>
        <taxon>Rhizopodaceae</taxon>
        <taxon>Rhizopus</taxon>
    </lineage>
</organism>
<accession>A0A1X0RBS4</accession>
<dbReference type="VEuPathDB" id="FungiDB:BCV72DRAFT_239693"/>
<proteinExistence type="predicted"/>
<gene>
    <name evidence="1" type="ORF">BCV72DRAFT_239693</name>
</gene>
<dbReference type="AlphaFoldDB" id="A0A1X0RBS4"/>